<protein>
    <submittedName>
        <fullName evidence="1">Uncharacterized protein</fullName>
    </submittedName>
</protein>
<proteinExistence type="predicted"/>
<name>A0A2T9YW46_9FUNG</name>
<sequence length="194" mass="22209">MHCTHHPPKRHSFSNGEEEVRLLLADAASNITQLRKKLIYKTMDLPKKALNLSEETNDSLLEQEQFEIASTGSEETKLLRSGQKLQDGIPDICMQDNQKSREGFSTHPYTSKLQKIPEVYVERNETTARKQGIRILSYLSNLLIVAETNDKCVEHNQVVFNMLIELEYKINNKKPSTTLTQLIQHLGMTINSRS</sequence>
<keyword evidence="2" id="KW-1185">Reference proteome</keyword>
<accession>A0A2T9YW46</accession>
<gene>
    <name evidence="1" type="ORF">BB561_001095</name>
</gene>
<reference evidence="1 2" key="1">
    <citation type="journal article" date="2018" name="MBio">
        <title>Comparative Genomics Reveals the Core Gene Toolbox for the Fungus-Insect Symbiosis.</title>
        <authorList>
            <person name="Wang Y."/>
            <person name="Stata M."/>
            <person name="Wang W."/>
            <person name="Stajich J.E."/>
            <person name="White M.M."/>
            <person name="Moncalvo J.M."/>
        </authorList>
    </citation>
    <scope>NUCLEOTIDE SEQUENCE [LARGE SCALE GENOMIC DNA]</scope>
    <source>
        <strain evidence="1 2">SWE-8-4</strain>
    </source>
</reference>
<dbReference type="OrthoDB" id="8959791at2759"/>
<dbReference type="EMBL" id="MBFR01000029">
    <property type="protein sequence ID" value="PVU96557.1"/>
    <property type="molecule type" value="Genomic_DNA"/>
</dbReference>
<dbReference type="SUPFAM" id="SSF56672">
    <property type="entry name" value="DNA/RNA polymerases"/>
    <property type="match status" value="1"/>
</dbReference>
<organism evidence="1 2">
    <name type="scientific">Smittium simulii</name>
    <dbReference type="NCBI Taxonomy" id="133385"/>
    <lineage>
        <taxon>Eukaryota</taxon>
        <taxon>Fungi</taxon>
        <taxon>Fungi incertae sedis</taxon>
        <taxon>Zoopagomycota</taxon>
        <taxon>Kickxellomycotina</taxon>
        <taxon>Harpellomycetes</taxon>
        <taxon>Harpellales</taxon>
        <taxon>Legeriomycetaceae</taxon>
        <taxon>Smittium</taxon>
    </lineage>
</organism>
<evidence type="ECO:0000313" key="1">
    <source>
        <dbReference type="EMBL" id="PVU96557.1"/>
    </source>
</evidence>
<dbReference type="InterPro" id="IPR043502">
    <property type="entry name" value="DNA/RNA_pol_sf"/>
</dbReference>
<dbReference type="InterPro" id="IPR043128">
    <property type="entry name" value="Rev_trsase/Diguanyl_cyclase"/>
</dbReference>
<comment type="caution">
    <text evidence="1">The sequence shown here is derived from an EMBL/GenBank/DDBJ whole genome shotgun (WGS) entry which is preliminary data.</text>
</comment>
<dbReference type="Proteomes" id="UP000245383">
    <property type="component" value="Unassembled WGS sequence"/>
</dbReference>
<dbReference type="AlphaFoldDB" id="A0A2T9YW46"/>
<dbReference type="Gene3D" id="3.30.70.270">
    <property type="match status" value="1"/>
</dbReference>
<evidence type="ECO:0000313" key="2">
    <source>
        <dbReference type="Proteomes" id="UP000245383"/>
    </source>
</evidence>